<organism evidence="13 14">
    <name type="scientific">Corallococcus llansteffanensis</name>
    <dbReference type="NCBI Taxonomy" id="2316731"/>
    <lineage>
        <taxon>Bacteria</taxon>
        <taxon>Pseudomonadati</taxon>
        <taxon>Myxococcota</taxon>
        <taxon>Myxococcia</taxon>
        <taxon>Myxococcales</taxon>
        <taxon>Cystobacterineae</taxon>
        <taxon>Myxococcaceae</taxon>
        <taxon>Corallococcus</taxon>
    </lineage>
</organism>
<dbReference type="PROSITE" id="PS00599">
    <property type="entry name" value="AA_TRANSFER_CLASS_2"/>
    <property type="match status" value="1"/>
</dbReference>
<dbReference type="Pfam" id="PF00155">
    <property type="entry name" value="Aminotran_1_2"/>
    <property type="match status" value="1"/>
</dbReference>
<evidence type="ECO:0000256" key="11">
    <source>
        <dbReference type="HAMAP-Rule" id="MF_01023"/>
    </source>
</evidence>
<evidence type="ECO:0000256" key="8">
    <source>
        <dbReference type="ARBA" id="ARBA00022898"/>
    </source>
</evidence>
<evidence type="ECO:0000256" key="10">
    <source>
        <dbReference type="ARBA" id="ARBA00047481"/>
    </source>
</evidence>
<dbReference type="InterPro" id="IPR015421">
    <property type="entry name" value="PyrdxlP-dep_Trfase_major"/>
</dbReference>
<dbReference type="InterPro" id="IPR015424">
    <property type="entry name" value="PyrdxlP-dep_Trfase"/>
</dbReference>
<accession>A0A3A8N255</accession>
<dbReference type="Gene3D" id="3.90.1150.10">
    <property type="entry name" value="Aspartate Aminotransferase, domain 1"/>
    <property type="match status" value="1"/>
</dbReference>
<dbReference type="AlphaFoldDB" id="A0A3A8N255"/>
<name>A0A3A8N255_9BACT</name>
<dbReference type="GO" id="GO:0000105">
    <property type="term" value="P:L-histidine biosynthetic process"/>
    <property type="evidence" value="ECO:0007669"/>
    <property type="project" value="UniProtKB-UniRule"/>
</dbReference>
<dbReference type="Proteomes" id="UP000272888">
    <property type="component" value="Unassembled WGS sequence"/>
</dbReference>
<evidence type="ECO:0000256" key="9">
    <source>
        <dbReference type="ARBA" id="ARBA00023102"/>
    </source>
</evidence>
<evidence type="ECO:0000259" key="12">
    <source>
        <dbReference type="Pfam" id="PF00155"/>
    </source>
</evidence>
<dbReference type="HAMAP" id="MF_01023">
    <property type="entry name" value="HisC_aminotrans_2"/>
    <property type="match status" value="1"/>
</dbReference>
<evidence type="ECO:0000256" key="6">
    <source>
        <dbReference type="ARBA" id="ARBA00022605"/>
    </source>
</evidence>
<reference evidence="14" key="1">
    <citation type="submission" date="2018-09" db="EMBL/GenBank/DDBJ databases">
        <authorList>
            <person name="Livingstone P.G."/>
            <person name="Whitworth D.E."/>
        </authorList>
    </citation>
    <scope>NUCLEOTIDE SEQUENCE [LARGE SCALE GENOMIC DNA]</scope>
    <source>
        <strain evidence="14">CA051B</strain>
    </source>
</reference>
<dbReference type="RefSeq" id="WP_120648481.1">
    <property type="nucleotide sequence ID" value="NZ_RAWB01000869.1"/>
</dbReference>
<comment type="catalytic activity">
    <reaction evidence="10 11">
        <text>L-histidinol phosphate + 2-oxoglutarate = 3-(imidazol-4-yl)-2-oxopropyl phosphate + L-glutamate</text>
        <dbReference type="Rhea" id="RHEA:23744"/>
        <dbReference type="ChEBI" id="CHEBI:16810"/>
        <dbReference type="ChEBI" id="CHEBI:29985"/>
        <dbReference type="ChEBI" id="CHEBI:57766"/>
        <dbReference type="ChEBI" id="CHEBI:57980"/>
        <dbReference type="EC" id="2.6.1.9"/>
    </reaction>
</comment>
<sequence length="345" mass="37021">MIPFRDTYRDIPLYSPAKKPCRVDLSDNTNLFGPPPSAERVLREEGLQRLSRYPAGYAPDLKRAVAAYAGVAVENVTTGCGSDDVIDCALRAFLEPGDVVAYPDPTFVMVPLYARLSALRPVPVPLKADHDVDVEGLLATGAKVLYVCTPNNPTGTVASRAALERLVDRAPGVVLIDQAYVEFAKGGDFMDLARTRPNVLVTRTMSKAFGLAGLRVGWAVGAPALVAEVEKARGPYKHTSLGEAVAVAALTEDVPWMEACVAEAVENRERLRGGLKVLGLEPLPSEGNFLLVPVPEARRVGEAMRERNVNVRVFEGLPGVGDALRIGCGPWPLMASALKALKEVL</sequence>
<dbReference type="GO" id="GO:0030170">
    <property type="term" value="F:pyridoxal phosphate binding"/>
    <property type="evidence" value="ECO:0007669"/>
    <property type="project" value="InterPro"/>
</dbReference>
<keyword evidence="5 11" id="KW-0032">Aminotransferase</keyword>
<proteinExistence type="inferred from homology"/>
<dbReference type="UniPathway" id="UPA00031">
    <property type="reaction ID" value="UER00012"/>
</dbReference>
<evidence type="ECO:0000256" key="7">
    <source>
        <dbReference type="ARBA" id="ARBA00022679"/>
    </source>
</evidence>
<feature type="modified residue" description="N6-(pyridoxal phosphate)lysine" evidence="11">
    <location>
        <position position="207"/>
    </location>
</feature>
<dbReference type="InterPro" id="IPR004839">
    <property type="entry name" value="Aminotransferase_I/II_large"/>
</dbReference>
<keyword evidence="7 11" id="KW-0808">Transferase</keyword>
<comment type="cofactor">
    <cofactor evidence="1 11">
        <name>pyridoxal 5'-phosphate</name>
        <dbReference type="ChEBI" id="CHEBI:597326"/>
    </cofactor>
</comment>
<evidence type="ECO:0000256" key="2">
    <source>
        <dbReference type="ARBA" id="ARBA00005011"/>
    </source>
</evidence>
<dbReference type="InterPro" id="IPR050106">
    <property type="entry name" value="HistidinolP_aminotransfase"/>
</dbReference>
<comment type="pathway">
    <text evidence="2 11">Amino-acid biosynthesis; L-histidine biosynthesis; L-histidine from 5-phospho-alpha-D-ribose 1-diphosphate: step 7/9.</text>
</comment>
<keyword evidence="9 11" id="KW-0368">Histidine biosynthesis</keyword>
<dbReference type="GO" id="GO:0004400">
    <property type="term" value="F:histidinol-phosphate transaminase activity"/>
    <property type="evidence" value="ECO:0007669"/>
    <property type="project" value="UniProtKB-UniRule"/>
</dbReference>
<dbReference type="InterPro" id="IPR005861">
    <property type="entry name" value="HisP_aminotrans"/>
</dbReference>
<dbReference type="CDD" id="cd00609">
    <property type="entry name" value="AAT_like"/>
    <property type="match status" value="1"/>
</dbReference>
<dbReference type="InterPro" id="IPR015422">
    <property type="entry name" value="PyrdxlP-dep_Trfase_small"/>
</dbReference>
<evidence type="ECO:0000256" key="3">
    <source>
        <dbReference type="ARBA" id="ARBA00007970"/>
    </source>
</evidence>
<evidence type="ECO:0000256" key="4">
    <source>
        <dbReference type="ARBA" id="ARBA00011738"/>
    </source>
</evidence>
<protein>
    <recommendedName>
        <fullName evidence="11">Histidinol-phosphate aminotransferase</fullName>
        <ecNumber evidence="11">2.6.1.9</ecNumber>
    </recommendedName>
    <alternativeName>
        <fullName evidence="11">Imidazole acetol-phosphate transaminase</fullName>
    </alternativeName>
</protein>
<evidence type="ECO:0000256" key="5">
    <source>
        <dbReference type="ARBA" id="ARBA00022576"/>
    </source>
</evidence>
<comment type="caution">
    <text evidence="13">The sequence shown here is derived from an EMBL/GenBank/DDBJ whole genome shotgun (WGS) entry which is preliminary data.</text>
</comment>
<dbReference type="EC" id="2.6.1.9" evidence="11"/>
<keyword evidence="14" id="KW-1185">Reference proteome</keyword>
<dbReference type="InterPro" id="IPR001917">
    <property type="entry name" value="Aminotrans_II_pyridoxalP_BS"/>
</dbReference>
<dbReference type="PANTHER" id="PTHR43643">
    <property type="entry name" value="HISTIDINOL-PHOSPHATE AMINOTRANSFERASE 2"/>
    <property type="match status" value="1"/>
</dbReference>
<comment type="similarity">
    <text evidence="3 11">Belongs to the class-II pyridoxal-phosphate-dependent aminotransferase family. Histidinol-phosphate aminotransferase subfamily.</text>
</comment>
<evidence type="ECO:0000256" key="1">
    <source>
        <dbReference type="ARBA" id="ARBA00001933"/>
    </source>
</evidence>
<keyword evidence="6 11" id="KW-0028">Amino-acid biosynthesis</keyword>
<keyword evidence="8 11" id="KW-0663">Pyridoxal phosphate</keyword>
<feature type="domain" description="Aminotransferase class I/classII large" evidence="12">
    <location>
        <begin position="23"/>
        <end position="329"/>
    </location>
</feature>
<dbReference type="SUPFAM" id="SSF53383">
    <property type="entry name" value="PLP-dependent transferases"/>
    <property type="match status" value="1"/>
</dbReference>
<evidence type="ECO:0000313" key="13">
    <source>
        <dbReference type="EMBL" id="RKH38113.1"/>
    </source>
</evidence>
<evidence type="ECO:0000313" key="14">
    <source>
        <dbReference type="Proteomes" id="UP000272888"/>
    </source>
</evidence>
<dbReference type="EMBL" id="RAWB01000869">
    <property type="protein sequence ID" value="RKH38113.1"/>
    <property type="molecule type" value="Genomic_DNA"/>
</dbReference>
<dbReference type="PANTHER" id="PTHR43643:SF6">
    <property type="entry name" value="HISTIDINOL-PHOSPHATE AMINOTRANSFERASE"/>
    <property type="match status" value="1"/>
</dbReference>
<dbReference type="Gene3D" id="3.40.640.10">
    <property type="entry name" value="Type I PLP-dependent aspartate aminotransferase-like (Major domain)"/>
    <property type="match status" value="1"/>
</dbReference>
<comment type="subunit">
    <text evidence="4 11">Homodimer.</text>
</comment>
<gene>
    <name evidence="11" type="primary">hisC</name>
    <name evidence="13" type="ORF">D7V93_41445</name>
</gene>